<sequence length="52" mass="5855">MAVRFIAGSRCWQGVLVAKGGEMQGVLVVGRMAGRVVQQLRKQRKHVSKRYQ</sequence>
<dbReference type="Proteomes" id="UP001189624">
    <property type="component" value="Chromosome 1"/>
</dbReference>
<gene>
    <name evidence="1" type="ORF">AYBTSS11_LOCUS2313</name>
</gene>
<accession>A0AA86RY84</accession>
<evidence type="ECO:0000313" key="1">
    <source>
        <dbReference type="EMBL" id="CAJ1866665.1"/>
    </source>
</evidence>
<dbReference type="EMBL" id="OY731398">
    <property type="protein sequence ID" value="CAJ1866665.1"/>
    <property type="molecule type" value="Genomic_DNA"/>
</dbReference>
<dbReference type="Gramene" id="rna-AYBTSS11_LOCUS2313">
    <property type="protein sequence ID" value="CAJ1866665.1"/>
    <property type="gene ID" value="gene-AYBTSS11_LOCUS2313"/>
</dbReference>
<dbReference type="AlphaFoldDB" id="A0AA86RY84"/>
<protein>
    <submittedName>
        <fullName evidence="1">Uncharacterized protein</fullName>
    </submittedName>
</protein>
<evidence type="ECO:0000313" key="2">
    <source>
        <dbReference type="Proteomes" id="UP001189624"/>
    </source>
</evidence>
<reference evidence="1" key="1">
    <citation type="submission" date="2023-10" db="EMBL/GenBank/DDBJ databases">
        <authorList>
            <person name="Domelevo Entfellner J.-B."/>
        </authorList>
    </citation>
    <scope>NUCLEOTIDE SEQUENCE</scope>
</reference>
<organism evidence="1 2">
    <name type="scientific">Sphenostylis stenocarpa</name>
    <dbReference type="NCBI Taxonomy" id="92480"/>
    <lineage>
        <taxon>Eukaryota</taxon>
        <taxon>Viridiplantae</taxon>
        <taxon>Streptophyta</taxon>
        <taxon>Embryophyta</taxon>
        <taxon>Tracheophyta</taxon>
        <taxon>Spermatophyta</taxon>
        <taxon>Magnoliopsida</taxon>
        <taxon>eudicotyledons</taxon>
        <taxon>Gunneridae</taxon>
        <taxon>Pentapetalae</taxon>
        <taxon>rosids</taxon>
        <taxon>fabids</taxon>
        <taxon>Fabales</taxon>
        <taxon>Fabaceae</taxon>
        <taxon>Papilionoideae</taxon>
        <taxon>50 kb inversion clade</taxon>
        <taxon>NPAAA clade</taxon>
        <taxon>indigoferoid/millettioid clade</taxon>
        <taxon>Phaseoleae</taxon>
        <taxon>Sphenostylis</taxon>
    </lineage>
</organism>
<proteinExistence type="predicted"/>
<name>A0AA86RY84_9FABA</name>
<keyword evidence="2" id="KW-1185">Reference proteome</keyword>